<evidence type="ECO:0000256" key="1">
    <source>
        <dbReference type="SAM" id="Phobius"/>
    </source>
</evidence>
<sequence>MVERVGGTSLYGFYTFAPDKIVFINPKKYMAKTKFLTILGTVASVTAILMYVSYISTIQGNLNGQKGDWIQPLVAAINCTLWVFYGLLQQPKRDWPIVIANAPGIVFGLAAAITALM</sequence>
<keyword evidence="3" id="KW-1185">Reference proteome</keyword>
<accession>A0ABQ2H8H1</accession>
<gene>
    <name evidence="2" type="ORF">GCM10007088_10740</name>
</gene>
<dbReference type="Gene3D" id="1.20.1280.290">
    <property type="match status" value="1"/>
</dbReference>
<keyword evidence="1" id="KW-0812">Transmembrane</keyword>
<dbReference type="InterPro" id="IPR004316">
    <property type="entry name" value="SWEET_rpt"/>
</dbReference>
<keyword evidence="1" id="KW-1133">Transmembrane helix</keyword>
<dbReference type="EMBL" id="BMPU01000003">
    <property type="protein sequence ID" value="GGM53873.1"/>
    <property type="molecule type" value="Genomic_DNA"/>
</dbReference>
<dbReference type="Pfam" id="PF03083">
    <property type="entry name" value="MtN3_slv"/>
    <property type="match status" value="1"/>
</dbReference>
<evidence type="ECO:0000313" key="3">
    <source>
        <dbReference type="Proteomes" id="UP000653477"/>
    </source>
</evidence>
<dbReference type="Proteomes" id="UP000653477">
    <property type="component" value="Unassembled WGS sequence"/>
</dbReference>
<protein>
    <recommendedName>
        <fullName evidence="4">ABC transporter permease</fullName>
    </recommendedName>
</protein>
<feature type="transmembrane region" description="Helical" evidence="1">
    <location>
        <begin position="35"/>
        <end position="57"/>
    </location>
</feature>
<comment type="caution">
    <text evidence="2">The sequence shown here is derived from an EMBL/GenBank/DDBJ whole genome shotgun (WGS) entry which is preliminary data.</text>
</comment>
<evidence type="ECO:0008006" key="4">
    <source>
        <dbReference type="Google" id="ProtNLM"/>
    </source>
</evidence>
<feature type="transmembrane region" description="Helical" evidence="1">
    <location>
        <begin position="95"/>
        <end position="116"/>
    </location>
</feature>
<organism evidence="2 3">
    <name type="scientific">Porphyromonas pasteri</name>
    <dbReference type="NCBI Taxonomy" id="1583331"/>
    <lineage>
        <taxon>Bacteria</taxon>
        <taxon>Pseudomonadati</taxon>
        <taxon>Bacteroidota</taxon>
        <taxon>Bacteroidia</taxon>
        <taxon>Bacteroidales</taxon>
        <taxon>Porphyromonadaceae</taxon>
        <taxon>Porphyromonas</taxon>
    </lineage>
</organism>
<evidence type="ECO:0000313" key="2">
    <source>
        <dbReference type="EMBL" id="GGM53873.1"/>
    </source>
</evidence>
<name>A0ABQ2H8H1_9PORP</name>
<feature type="transmembrane region" description="Helical" evidence="1">
    <location>
        <begin position="69"/>
        <end position="88"/>
    </location>
</feature>
<reference evidence="3" key="1">
    <citation type="journal article" date="2019" name="Int. J. Syst. Evol. Microbiol.">
        <title>The Global Catalogue of Microorganisms (GCM) 10K type strain sequencing project: providing services to taxonomists for standard genome sequencing and annotation.</title>
        <authorList>
            <consortium name="The Broad Institute Genomics Platform"/>
            <consortium name="The Broad Institute Genome Sequencing Center for Infectious Disease"/>
            <person name="Wu L."/>
            <person name="Ma J."/>
        </authorList>
    </citation>
    <scope>NUCLEOTIDE SEQUENCE [LARGE SCALE GENOMIC DNA]</scope>
    <source>
        <strain evidence="3">JCM 30531</strain>
    </source>
</reference>
<keyword evidence="1" id="KW-0472">Membrane</keyword>
<proteinExistence type="predicted"/>